<feature type="non-terminal residue" evidence="1">
    <location>
        <position position="46"/>
    </location>
</feature>
<protein>
    <submittedName>
        <fullName evidence="1">Uncharacterized protein</fullName>
    </submittedName>
</protein>
<name>X1RBM5_9ZZZZ</name>
<proteinExistence type="predicted"/>
<sequence length="46" mass="5136">MGKIPKKPEEIFSEITDDFKRLFGNDLISITLYGSGAGDNYIPEKS</sequence>
<dbReference type="EMBL" id="BARW01011892">
    <property type="protein sequence ID" value="GAI77948.1"/>
    <property type="molecule type" value="Genomic_DNA"/>
</dbReference>
<evidence type="ECO:0000313" key="1">
    <source>
        <dbReference type="EMBL" id="GAI77948.1"/>
    </source>
</evidence>
<comment type="caution">
    <text evidence="1">The sequence shown here is derived from an EMBL/GenBank/DDBJ whole genome shotgun (WGS) entry which is preliminary data.</text>
</comment>
<dbReference type="AlphaFoldDB" id="X1RBM5"/>
<organism evidence="1">
    <name type="scientific">marine sediment metagenome</name>
    <dbReference type="NCBI Taxonomy" id="412755"/>
    <lineage>
        <taxon>unclassified sequences</taxon>
        <taxon>metagenomes</taxon>
        <taxon>ecological metagenomes</taxon>
    </lineage>
</organism>
<accession>X1RBM5</accession>
<reference evidence="1" key="1">
    <citation type="journal article" date="2014" name="Front. Microbiol.">
        <title>High frequency of phylogenetically diverse reductive dehalogenase-homologous genes in deep subseafloor sedimentary metagenomes.</title>
        <authorList>
            <person name="Kawai M."/>
            <person name="Futagami T."/>
            <person name="Toyoda A."/>
            <person name="Takaki Y."/>
            <person name="Nishi S."/>
            <person name="Hori S."/>
            <person name="Arai W."/>
            <person name="Tsubouchi T."/>
            <person name="Morono Y."/>
            <person name="Uchiyama I."/>
            <person name="Ito T."/>
            <person name="Fujiyama A."/>
            <person name="Inagaki F."/>
            <person name="Takami H."/>
        </authorList>
    </citation>
    <scope>NUCLEOTIDE SEQUENCE</scope>
    <source>
        <strain evidence="1">Expedition CK06-06</strain>
    </source>
</reference>
<gene>
    <name evidence="1" type="ORF">S12H4_22699</name>
</gene>